<accession>A0A1F5EXP6</accession>
<comment type="caution">
    <text evidence="9">The sequence shown here is derived from an EMBL/GenBank/DDBJ whole genome shotgun (WGS) entry which is preliminary data.</text>
</comment>
<evidence type="ECO:0000256" key="7">
    <source>
        <dbReference type="ARBA" id="ARBA00023136"/>
    </source>
</evidence>
<evidence type="ECO:0008006" key="11">
    <source>
        <dbReference type="Google" id="ProtNLM"/>
    </source>
</evidence>
<evidence type="ECO:0000313" key="10">
    <source>
        <dbReference type="Proteomes" id="UP000177979"/>
    </source>
</evidence>
<feature type="transmembrane region" description="Helical" evidence="8">
    <location>
        <begin position="237"/>
        <end position="263"/>
    </location>
</feature>
<evidence type="ECO:0000256" key="5">
    <source>
        <dbReference type="ARBA" id="ARBA00022692"/>
    </source>
</evidence>
<dbReference type="Pfam" id="PF01594">
    <property type="entry name" value="AI-2E_transport"/>
    <property type="match status" value="1"/>
</dbReference>
<protein>
    <recommendedName>
        <fullName evidence="11">AI-2E family transporter</fullName>
    </recommendedName>
</protein>
<dbReference type="STRING" id="1817722.A2703_00140"/>
<dbReference type="PANTHER" id="PTHR21716:SF53">
    <property type="entry name" value="PERMEASE PERM-RELATED"/>
    <property type="match status" value="1"/>
</dbReference>
<dbReference type="GO" id="GO:0055085">
    <property type="term" value="P:transmembrane transport"/>
    <property type="evidence" value="ECO:0007669"/>
    <property type="project" value="TreeGrafter"/>
</dbReference>
<keyword evidence="6 8" id="KW-1133">Transmembrane helix</keyword>
<dbReference type="InterPro" id="IPR002549">
    <property type="entry name" value="AI-2E-like"/>
</dbReference>
<keyword evidence="3" id="KW-0813">Transport</keyword>
<comment type="similarity">
    <text evidence="2">Belongs to the autoinducer-2 exporter (AI-2E) (TC 2.A.86) family.</text>
</comment>
<evidence type="ECO:0000256" key="6">
    <source>
        <dbReference type="ARBA" id="ARBA00022989"/>
    </source>
</evidence>
<name>A0A1F5EXP6_9BACT</name>
<dbReference type="Proteomes" id="UP000177979">
    <property type="component" value="Unassembled WGS sequence"/>
</dbReference>
<evidence type="ECO:0000313" key="9">
    <source>
        <dbReference type="EMBL" id="OGD72183.1"/>
    </source>
</evidence>
<keyword evidence="7 8" id="KW-0472">Membrane</keyword>
<dbReference type="EMBL" id="MFAG01000011">
    <property type="protein sequence ID" value="OGD72183.1"/>
    <property type="molecule type" value="Genomic_DNA"/>
</dbReference>
<keyword evidence="5 8" id="KW-0812">Transmembrane</keyword>
<evidence type="ECO:0000256" key="2">
    <source>
        <dbReference type="ARBA" id="ARBA00009773"/>
    </source>
</evidence>
<dbReference type="GO" id="GO:0005886">
    <property type="term" value="C:plasma membrane"/>
    <property type="evidence" value="ECO:0007669"/>
    <property type="project" value="UniProtKB-SubCell"/>
</dbReference>
<evidence type="ECO:0000256" key="1">
    <source>
        <dbReference type="ARBA" id="ARBA00004651"/>
    </source>
</evidence>
<feature type="transmembrane region" description="Helical" evidence="8">
    <location>
        <begin position="12"/>
        <end position="28"/>
    </location>
</feature>
<sequence>MSTKKVTVDISLKSYLLGVSVLLGLVFFQHIFGILILLFVSFLLTVAIKPLVNFLEKRMVPRSLSAFLILLLLFSGLVTLAVSLISPLISQTVTFLQQLPPLVERLAPYNIDISSFLTPQLTSAPENVVKLALGTFSSLLTFFTLIVISYYMILDHTNLKKNLISLFGEKNGETYFKTIDEVEIRLGSWVRGELFLMILVGSLNYIGFVLIGLPSAIPLAVIAGFLEILPNVGPTVAAVPAILVALSMSPTHALLVTGLAILVQQLENNIFVPKVMQKAVGLHPVVTIIVLSIGFRLGGPLLAILALPLVLSIRVIYSHLHRQNKEGIAEEIKEEVLSL</sequence>
<evidence type="ECO:0000256" key="3">
    <source>
        <dbReference type="ARBA" id="ARBA00022448"/>
    </source>
</evidence>
<evidence type="ECO:0000256" key="8">
    <source>
        <dbReference type="SAM" id="Phobius"/>
    </source>
</evidence>
<comment type="subcellular location">
    <subcellularLocation>
        <location evidence="1">Cell membrane</location>
        <topology evidence="1">Multi-pass membrane protein</topology>
    </subcellularLocation>
</comment>
<feature type="transmembrane region" description="Helical" evidence="8">
    <location>
        <begin position="194"/>
        <end position="217"/>
    </location>
</feature>
<evidence type="ECO:0000256" key="4">
    <source>
        <dbReference type="ARBA" id="ARBA00022475"/>
    </source>
</evidence>
<keyword evidence="4" id="KW-1003">Cell membrane</keyword>
<organism evidence="9 10">
    <name type="scientific">Candidatus Collierbacteria bacterium RIFCSPHIGHO2_01_FULL_50_25</name>
    <dbReference type="NCBI Taxonomy" id="1817722"/>
    <lineage>
        <taxon>Bacteria</taxon>
        <taxon>Candidatus Collieribacteriota</taxon>
    </lineage>
</organism>
<feature type="transmembrane region" description="Helical" evidence="8">
    <location>
        <begin position="64"/>
        <end position="89"/>
    </location>
</feature>
<dbReference type="PANTHER" id="PTHR21716">
    <property type="entry name" value="TRANSMEMBRANE PROTEIN"/>
    <property type="match status" value="1"/>
</dbReference>
<feature type="transmembrane region" description="Helical" evidence="8">
    <location>
        <begin position="275"/>
        <end position="295"/>
    </location>
</feature>
<gene>
    <name evidence="9" type="ORF">A2703_00140</name>
</gene>
<feature type="transmembrane region" description="Helical" evidence="8">
    <location>
        <begin position="34"/>
        <end position="52"/>
    </location>
</feature>
<reference evidence="9 10" key="1">
    <citation type="journal article" date="2016" name="Nat. Commun.">
        <title>Thousands of microbial genomes shed light on interconnected biogeochemical processes in an aquifer system.</title>
        <authorList>
            <person name="Anantharaman K."/>
            <person name="Brown C.T."/>
            <person name="Hug L.A."/>
            <person name="Sharon I."/>
            <person name="Castelle C.J."/>
            <person name="Probst A.J."/>
            <person name="Thomas B.C."/>
            <person name="Singh A."/>
            <person name="Wilkins M.J."/>
            <person name="Karaoz U."/>
            <person name="Brodie E.L."/>
            <person name="Williams K.H."/>
            <person name="Hubbard S.S."/>
            <person name="Banfield J.F."/>
        </authorList>
    </citation>
    <scope>NUCLEOTIDE SEQUENCE [LARGE SCALE GENOMIC DNA]</scope>
</reference>
<feature type="transmembrane region" description="Helical" evidence="8">
    <location>
        <begin position="131"/>
        <end position="153"/>
    </location>
</feature>
<proteinExistence type="inferred from homology"/>
<dbReference type="AlphaFoldDB" id="A0A1F5EXP6"/>